<feature type="region of interest" description="Disordered" evidence="7">
    <location>
        <begin position="733"/>
        <end position="754"/>
    </location>
</feature>
<dbReference type="PANTHER" id="PTHR14456">
    <property type="entry name" value="INOSITOL POLYPHOSPHATE KINASE 1"/>
    <property type="match status" value="1"/>
</dbReference>
<feature type="region of interest" description="Disordered" evidence="7">
    <location>
        <begin position="1"/>
        <end position="22"/>
    </location>
</feature>
<organism evidence="8 9">
    <name type="scientific">Cafeteria roenbergensis</name>
    <name type="common">Marine flagellate</name>
    <dbReference type="NCBI Taxonomy" id="33653"/>
    <lineage>
        <taxon>Eukaryota</taxon>
        <taxon>Sar</taxon>
        <taxon>Stramenopiles</taxon>
        <taxon>Bigyra</taxon>
        <taxon>Opalozoa</taxon>
        <taxon>Bicosoecida</taxon>
        <taxon>Cafeteriaceae</taxon>
        <taxon>Cafeteria</taxon>
    </lineage>
</organism>
<dbReference type="GO" id="GO:0032958">
    <property type="term" value="P:inositol phosphate biosynthetic process"/>
    <property type="evidence" value="ECO:0007669"/>
    <property type="project" value="TreeGrafter"/>
</dbReference>
<dbReference type="EC" id="2.7.1.158" evidence="1"/>
<evidence type="ECO:0000256" key="2">
    <source>
        <dbReference type="ARBA" id="ARBA00022679"/>
    </source>
</evidence>
<evidence type="ECO:0000256" key="3">
    <source>
        <dbReference type="ARBA" id="ARBA00022741"/>
    </source>
</evidence>
<dbReference type="GO" id="GO:0035299">
    <property type="term" value="F:inositol-1,3,4,5,6-pentakisphosphate 2-kinase activity"/>
    <property type="evidence" value="ECO:0007669"/>
    <property type="project" value="UniProtKB-EC"/>
</dbReference>
<sequence length="754" mass="78290">MDGAKAGGPADSATLPSLGEPHLDLPPAREWEYKAEGKHNVVMTYAGTAVRWVGLAVRLRKAHTGDATECVPEEHLLFPTHMDEFAKSVMIPLLGKEYVDQCVTLSVAPRVLWDFQARLEACALSRPIARRHVGLDTTACRVMLMTDSTTVGAPDAELLAAVGGGGTGRVVRLGAPLAVEIKPKAGMAVSTADASVVLPLAPGCCPCQERPESPARGVGPARGDKDAALAVPCGALAASPADSAAAVGSATAPFAAATAATAGSALAAASKFRMQQVWKVTKGKALRASAYCPLDLFSSSRGRRLAALRSLVQTPHNNFRLFARGAAPFPPADHHDRRTHEQRELLKAGVEPEEDAPAAMAPAEYEECLDTSLARTSVGQLCASTASAASPATRTDDPRVEERACCPSAAREAAVGGESEPGRKEELCTATWHGLDRSLAAASADGGARGPRSVLLAALVEALEREPLLARLRGTQCLSKGVRSGALWRAFQEPLEAASGQSFKSPKAAYKWAHAESTIAAQAAAVKAFAKDCVGEGAAVAARRTVSPAAAATQRFLVAQAACDCSVLISLQLAWVPAAADCDSTRALSRMGASQAKPGEAVSDRGEGAEFLASLELQRPGRAAGAATAPVPAAGAGEELGVARRPIGAFRLRDCLRGHASLEDAGVAGSALAAQLRGNGVSWGGEEPSVDDVWVFYRFSVVDLEPKMVSRIPKYAAKDAEITAAFAKYLRDPGAAEMPGRSQEPPQRPGSGGP</sequence>
<dbReference type="Pfam" id="PF06090">
    <property type="entry name" value="Ins_P5_2-kin"/>
    <property type="match status" value="2"/>
</dbReference>
<name>A0A5A8DKJ0_CAFRO</name>
<gene>
    <name evidence="8" type="ORF">FNF28_03389</name>
</gene>
<dbReference type="InterPro" id="IPR043001">
    <property type="entry name" value="IP5_2-K_N_lobe"/>
</dbReference>
<evidence type="ECO:0000256" key="7">
    <source>
        <dbReference type="SAM" id="MobiDB-lite"/>
    </source>
</evidence>
<keyword evidence="3" id="KW-0547">Nucleotide-binding</keyword>
<reference evidence="8 9" key="1">
    <citation type="submission" date="2019-07" db="EMBL/GenBank/DDBJ databases">
        <title>Genomes of Cafeteria roenbergensis.</title>
        <authorList>
            <person name="Fischer M.G."/>
            <person name="Hackl T."/>
            <person name="Roman M."/>
        </authorList>
    </citation>
    <scope>NUCLEOTIDE SEQUENCE [LARGE SCALE GENOMIC DNA]</scope>
    <source>
        <strain evidence="8 9">RCC970-E3</strain>
    </source>
</reference>
<evidence type="ECO:0000256" key="6">
    <source>
        <dbReference type="ARBA" id="ARBA00029574"/>
    </source>
</evidence>
<dbReference type="Gene3D" id="3.30.200.110">
    <property type="entry name" value="Inositol-pentakisphosphate 2-kinase, N-lobe"/>
    <property type="match status" value="1"/>
</dbReference>
<dbReference type="GO" id="GO:0005634">
    <property type="term" value="C:nucleus"/>
    <property type="evidence" value="ECO:0007669"/>
    <property type="project" value="TreeGrafter"/>
</dbReference>
<dbReference type="AlphaFoldDB" id="A0A5A8DKJ0"/>
<evidence type="ECO:0000313" key="8">
    <source>
        <dbReference type="EMBL" id="KAA0165639.1"/>
    </source>
</evidence>
<evidence type="ECO:0000256" key="1">
    <source>
        <dbReference type="ARBA" id="ARBA00012023"/>
    </source>
</evidence>
<proteinExistence type="predicted"/>
<dbReference type="GO" id="GO:0005524">
    <property type="term" value="F:ATP binding"/>
    <property type="evidence" value="ECO:0007669"/>
    <property type="project" value="UniProtKB-KW"/>
</dbReference>
<dbReference type="InterPro" id="IPR009286">
    <property type="entry name" value="Ins_P5_2-kin"/>
</dbReference>
<dbReference type="PANTHER" id="PTHR14456:SF2">
    <property type="entry name" value="INOSITOL-PENTAKISPHOSPHATE 2-KINASE"/>
    <property type="match status" value="1"/>
</dbReference>
<evidence type="ECO:0000313" key="9">
    <source>
        <dbReference type="Proteomes" id="UP000324907"/>
    </source>
</evidence>
<accession>A0A5A8DKJ0</accession>
<keyword evidence="5" id="KW-0067">ATP-binding</keyword>
<dbReference type="Proteomes" id="UP000324907">
    <property type="component" value="Unassembled WGS sequence"/>
</dbReference>
<protein>
    <recommendedName>
        <fullName evidence="1">inositol-pentakisphosphate 2-kinase</fullName>
        <ecNumber evidence="1">2.7.1.158</ecNumber>
    </recommendedName>
    <alternativeName>
        <fullName evidence="6">Ins(1,3,4,5,6)P5 2-kinase</fullName>
    </alternativeName>
</protein>
<evidence type="ECO:0000256" key="5">
    <source>
        <dbReference type="ARBA" id="ARBA00022840"/>
    </source>
</evidence>
<keyword evidence="4" id="KW-0418">Kinase</keyword>
<keyword evidence="2" id="KW-0808">Transferase</keyword>
<comment type="caution">
    <text evidence="8">The sequence shown here is derived from an EMBL/GenBank/DDBJ whole genome shotgun (WGS) entry which is preliminary data.</text>
</comment>
<evidence type="ECO:0000256" key="4">
    <source>
        <dbReference type="ARBA" id="ARBA00022777"/>
    </source>
</evidence>
<dbReference type="EMBL" id="VLTL01000045">
    <property type="protein sequence ID" value="KAA0165639.1"/>
    <property type="molecule type" value="Genomic_DNA"/>
</dbReference>